<dbReference type="NCBIfam" id="TIGR04407">
    <property type="entry name" value="LptF_YjgP"/>
    <property type="match status" value="1"/>
</dbReference>
<dbReference type="Proteomes" id="UP001228044">
    <property type="component" value="Unassembled WGS sequence"/>
</dbReference>
<evidence type="ECO:0000256" key="5">
    <source>
        <dbReference type="ARBA" id="ARBA00022519"/>
    </source>
</evidence>
<keyword evidence="4" id="KW-1003">Cell membrane</keyword>
<evidence type="ECO:0000256" key="1">
    <source>
        <dbReference type="ARBA" id="ARBA00004429"/>
    </source>
</evidence>
<keyword evidence="11" id="KW-1185">Reference proteome</keyword>
<feature type="transmembrane region" description="Helical" evidence="9">
    <location>
        <begin position="105"/>
        <end position="124"/>
    </location>
</feature>
<gene>
    <name evidence="10" type="primary">lptF</name>
    <name evidence="10" type="ORF">QWJ38_09080</name>
</gene>
<reference evidence="10 11" key="1">
    <citation type="submission" date="2023-06" db="EMBL/GenBank/DDBJ databases">
        <title>Pelomonas sp. PFR6 16S ribosomal RNA gene Genome sequencing and assembly.</title>
        <authorList>
            <person name="Woo H."/>
        </authorList>
    </citation>
    <scope>NUCLEOTIDE SEQUENCE [LARGE SCALE GENOMIC DNA]</scope>
    <source>
        <strain evidence="10 11">PFR6</strain>
    </source>
</reference>
<feature type="transmembrane region" description="Helical" evidence="9">
    <location>
        <begin position="52"/>
        <end position="76"/>
    </location>
</feature>
<dbReference type="EMBL" id="JAUHHC010000002">
    <property type="protein sequence ID" value="MDN3920427.1"/>
    <property type="molecule type" value="Genomic_DNA"/>
</dbReference>
<sequence>MLFDSTVRKELARSFGVTLVVILTIVLTMMLISTLRQAAGGNVSPQDVLLLMGYATLSQLATMLALSLFIAIVATLGRMYRESEMTIWFASGVPLARFVRPVLQMAWPVLLVVVVLELIVWPWGNQNSAQLKERYEKRSDLSRVAPGQFQSSRDGSRVFFIERDSEDGRTGRNVFILAKQKQSESVTTSSKGHIELSETDRFLVLDKGQRNETNLATGEKTLARFEQYKVLADSQVLRSADKLPPKAMATLDLLRQPPNPRSQGELAWRFGMIMACVNMVLLGIGLSATNPRRANNWNLLFALLSFVVYFNLVNLSQAWVANSRLSMGAALGLVHGGTFALALGLMWLRDQGNRLHFSGRGRSKTGAVPA</sequence>
<dbReference type="PANTHER" id="PTHR33529">
    <property type="entry name" value="SLR0882 PROTEIN-RELATED"/>
    <property type="match status" value="1"/>
</dbReference>
<evidence type="ECO:0000256" key="7">
    <source>
        <dbReference type="ARBA" id="ARBA00022989"/>
    </source>
</evidence>
<name>A0ABT8DQ01_9BURK</name>
<evidence type="ECO:0000256" key="6">
    <source>
        <dbReference type="ARBA" id="ARBA00022692"/>
    </source>
</evidence>
<proteinExistence type="predicted"/>
<accession>A0ABT8DQ01</accession>
<dbReference type="RefSeq" id="WP_290358726.1">
    <property type="nucleotide sequence ID" value="NZ_JAUHHC010000002.1"/>
</dbReference>
<dbReference type="InterPro" id="IPR005495">
    <property type="entry name" value="LptG/LptF_permease"/>
</dbReference>
<dbReference type="InterPro" id="IPR030922">
    <property type="entry name" value="LptF"/>
</dbReference>
<evidence type="ECO:0000313" key="10">
    <source>
        <dbReference type="EMBL" id="MDN3920427.1"/>
    </source>
</evidence>
<evidence type="ECO:0000256" key="2">
    <source>
        <dbReference type="ARBA" id="ARBA00014213"/>
    </source>
</evidence>
<dbReference type="Pfam" id="PF03739">
    <property type="entry name" value="LptF_LptG"/>
    <property type="match status" value="1"/>
</dbReference>
<comment type="subcellular location">
    <subcellularLocation>
        <location evidence="1">Cell inner membrane</location>
        <topology evidence="1">Multi-pass membrane protein</topology>
    </subcellularLocation>
</comment>
<evidence type="ECO:0000256" key="3">
    <source>
        <dbReference type="ARBA" id="ARBA00022448"/>
    </source>
</evidence>
<evidence type="ECO:0000313" key="11">
    <source>
        <dbReference type="Proteomes" id="UP001228044"/>
    </source>
</evidence>
<feature type="transmembrane region" description="Helical" evidence="9">
    <location>
        <begin position="325"/>
        <end position="348"/>
    </location>
</feature>
<evidence type="ECO:0000256" key="9">
    <source>
        <dbReference type="SAM" id="Phobius"/>
    </source>
</evidence>
<keyword evidence="6 9" id="KW-0812">Transmembrane</keyword>
<feature type="transmembrane region" description="Helical" evidence="9">
    <location>
        <begin position="266"/>
        <end position="287"/>
    </location>
</feature>
<feature type="transmembrane region" description="Helical" evidence="9">
    <location>
        <begin position="299"/>
        <end position="319"/>
    </location>
</feature>
<keyword evidence="7 9" id="KW-1133">Transmembrane helix</keyword>
<evidence type="ECO:0000256" key="8">
    <source>
        <dbReference type="ARBA" id="ARBA00023136"/>
    </source>
</evidence>
<comment type="caution">
    <text evidence="10">The sequence shown here is derived from an EMBL/GenBank/DDBJ whole genome shotgun (WGS) entry which is preliminary data.</text>
</comment>
<keyword evidence="5" id="KW-0997">Cell inner membrane</keyword>
<protein>
    <recommendedName>
        <fullName evidence="2">Lipopolysaccharide export system permease protein LptF</fullName>
    </recommendedName>
</protein>
<keyword evidence="3" id="KW-0813">Transport</keyword>
<evidence type="ECO:0000256" key="4">
    <source>
        <dbReference type="ARBA" id="ARBA00022475"/>
    </source>
</evidence>
<dbReference type="PANTHER" id="PTHR33529:SF7">
    <property type="entry name" value="LIPOPOLYSACCHARIDE EXPORT SYSTEM PERMEASE PROTEIN LPTF"/>
    <property type="match status" value="1"/>
</dbReference>
<feature type="transmembrane region" description="Helical" evidence="9">
    <location>
        <begin position="12"/>
        <end position="32"/>
    </location>
</feature>
<organism evidence="10 11">
    <name type="scientific">Roseateles violae</name>
    <dbReference type="NCBI Taxonomy" id="3058042"/>
    <lineage>
        <taxon>Bacteria</taxon>
        <taxon>Pseudomonadati</taxon>
        <taxon>Pseudomonadota</taxon>
        <taxon>Betaproteobacteria</taxon>
        <taxon>Burkholderiales</taxon>
        <taxon>Sphaerotilaceae</taxon>
        <taxon>Roseateles</taxon>
    </lineage>
</organism>
<keyword evidence="8 9" id="KW-0472">Membrane</keyword>